<protein>
    <recommendedName>
        <fullName evidence="1">SPOR domain-containing protein</fullName>
    </recommendedName>
</protein>
<evidence type="ECO:0000313" key="2">
    <source>
        <dbReference type="EMBL" id="GGH02382.1"/>
    </source>
</evidence>
<dbReference type="Pfam" id="PF05036">
    <property type="entry name" value="SPOR"/>
    <property type="match status" value="1"/>
</dbReference>
<comment type="caution">
    <text evidence="2">The sequence shown here is derived from an EMBL/GenBank/DDBJ whole genome shotgun (WGS) entry which is preliminary data.</text>
</comment>
<organism evidence="2 3">
    <name type="scientific">Glycocaulis albus</name>
    <dbReference type="NCBI Taxonomy" id="1382801"/>
    <lineage>
        <taxon>Bacteria</taxon>
        <taxon>Pseudomonadati</taxon>
        <taxon>Pseudomonadota</taxon>
        <taxon>Alphaproteobacteria</taxon>
        <taxon>Maricaulales</taxon>
        <taxon>Maricaulaceae</taxon>
        <taxon>Glycocaulis</taxon>
    </lineage>
</organism>
<reference evidence="3" key="1">
    <citation type="journal article" date="2019" name="Int. J. Syst. Evol. Microbiol.">
        <title>The Global Catalogue of Microorganisms (GCM) 10K type strain sequencing project: providing services to taxonomists for standard genome sequencing and annotation.</title>
        <authorList>
            <consortium name="The Broad Institute Genomics Platform"/>
            <consortium name="The Broad Institute Genome Sequencing Center for Infectious Disease"/>
            <person name="Wu L."/>
            <person name="Ma J."/>
        </authorList>
    </citation>
    <scope>NUCLEOTIDE SEQUENCE [LARGE SCALE GENOMIC DNA]</scope>
    <source>
        <strain evidence="3">CGMCC 1.12766</strain>
    </source>
</reference>
<evidence type="ECO:0000259" key="1">
    <source>
        <dbReference type="Pfam" id="PF05036"/>
    </source>
</evidence>
<dbReference type="InterPro" id="IPR007730">
    <property type="entry name" value="SPOR-like_dom"/>
</dbReference>
<evidence type="ECO:0000313" key="3">
    <source>
        <dbReference type="Proteomes" id="UP000648722"/>
    </source>
</evidence>
<dbReference type="Proteomes" id="UP000648722">
    <property type="component" value="Unassembled WGS sequence"/>
</dbReference>
<dbReference type="InterPro" id="IPR036680">
    <property type="entry name" value="SPOR-like_sf"/>
</dbReference>
<feature type="domain" description="SPOR" evidence="1">
    <location>
        <begin position="153"/>
        <end position="213"/>
    </location>
</feature>
<keyword evidence="3" id="KW-1185">Reference proteome</keyword>
<sequence>MRFSLILSDAVALEGRGKSILIALEARHRLGAQFHAMKKFALPILSALVLGACSVTGGHAGRDASPDAQQAARLAASLNEAARADDPVLAHVTGEMSALEAALARGVPAPDPAPVEEEEPALALVPAPDVGGQPRLSLMHGIHLASYREERHVAEGWRALQGQHASLSGLQARYVPADLGERGTYLRLVAGPFDNAREAASACRAIQAAQSWCAVTAFDGHPVLSSQ</sequence>
<proteinExistence type="predicted"/>
<gene>
    <name evidence="2" type="ORF">GCM10007420_18280</name>
</gene>
<dbReference type="EMBL" id="BMFS01000007">
    <property type="protein sequence ID" value="GGH02382.1"/>
    <property type="molecule type" value="Genomic_DNA"/>
</dbReference>
<dbReference type="SUPFAM" id="SSF110997">
    <property type="entry name" value="Sporulation related repeat"/>
    <property type="match status" value="1"/>
</dbReference>
<accession>A0ABQ1XTF0</accession>
<name>A0ABQ1XTF0_9PROT</name>